<evidence type="ECO:0000313" key="2">
    <source>
        <dbReference type="EMBL" id="WGV14768.1"/>
    </source>
</evidence>
<proteinExistence type="predicted"/>
<evidence type="ECO:0000313" key="3">
    <source>
        <dbReference type="Proteomes" id="UP001230978"/>
    </source>
</evidence>
<name>A0ABY8Q1U5_9RHOB</name>
<feature type="chain" id="PRO_5047273917" evidence="1">
    <location>
        <begin position="26"/>
        <end position="60"/>
    </location>
</feature>
<dbReference type="Proteomes" id="UP001230978">
    <property type="component" value="Chromosome"/>
</dbReference>
<dbReference type="RefSeq" id="WP_281463897.1">
    <property type="nucleotide sequence ID" value="NZ_CP124535.1"/>
</dbReference>
<protein>
    <submittedName>
        <fullName evidence="2">Uncharacterized protein</fullName>
    </submittedName>
</protein>
<dbReference type="EMBL" id="CP124535">
    <property type="protein sequence ID" value="WGV14768.1"/>
    <property type="molecule type" value="Genomic_DNA"/>
</dbReference>
<keyword evidence="3" id="KW-1185">Reference proteome</keyword>
<keyword evidence="1" id="KW-0732">Signal</keyword>
<evidence type="ECO:0000256" key="1">
    <source>
        <dbReference type="SAM" id="SignalP"/>
    </source>
</evidence>
<reference evidence="2 3" key="1">
    <citation type="submission" date="2023-04" db="EMBL/GenBank/DDBJ databases">
        <title>YMD61, complete Genome.</title>
        <authorList>
            <person name="Zhang J."/>
        </authorList>
    </citation>
    <scope>NUCLEOTIDE SEQUENCE [LARGE SCALE GENOMIC DNA]</scope>
    <source>
        <strain evidence="2 3">YMD61</strain>
    </source>
</reference>
<organism evidence="2 3">
    <name type="scientific">Fuscovulum ytuae</name>
    <dbReference type="NCBI Taxonomy" id="3042299"/>
    <lineage>
        <taxon>Bacteria</taxon>
        <taxon>Pseudomonadati</taxon>
        <taxon>Pseudomonadota</taxon>
        <taxon>Alphaproteobacteria</taxon>
        <taxon>Rhodobacterales</taxon>
        <taxon>Paracoccaceae</taxon>
        <taxon>Fuscovulum</taxon>
    </lineage>
</organism>
<gene>
    <name evidence="2" type="ORF">QF092_10725</name>
</gene>
<sequence>MSRLLSLALIAALAGVPMMTSPALAGGFYFDLPNLTWPEGPTLPPSEGGVVVATKSGAKG</sequence>
<feature type="signal peptide" evidence="1">
    <location>
        <begin position="1"/>
        <end position="25"/>
    </location>
</feature>
<accession>A0ABY8Q1U5</accession>